<name>A0AAV1WG75_LUPLU</name>
<dbReference type="GO" id="GO:0019253">
    <property type="term" value="P:reductive pentose-phosphate cycle"/>
    <property type="evidence" value="ECO:0007669"/>
    <property type="project" value="UniProtKB-KW"/>
</dbReference>
<comment type="caution">
    <text evidence="17">The sequence shown here is derived from an EMBL/GenBank/DDBJ whole genome shotgun (WGS) entry which is preliminary data.</text>
</comment>
<dbReference type="Proteomes" id="UP001497480">
    <property type="component" value="Unassembled WGS sequence"/>
</dbReference>
<evidence type="ECO:0000256" key="11">
    <source>
        <dbReference type="ARBA" id="ARBA00023238"/>
    </source>
</evidence>
<dbReference type="GO" id="GO:0004497">
    <property type="term" value="F:monooxygenase activity"/>
    <property type="evidence" value="ECO:0007669"/>
    <property type="project" value="UniProtKB-KW"/>
</dbReference>
<dbReference type="Gene3D" id="3.30.70.150">
    <property type="entry name" value="RuBisCO large subunit, N-terminal domain"/>
    <property type="match status" value="1"/>
</dbReference>
<comment type="similarity">
    <text evidence="2">Belongs to the RuBisCO large chain family. Type I subfamily.</text>
</comment>
<protein>
    <recommendedName>
        <fullName evidence="4">Ribulose bisphosphate carboxylase large chain</fullName>
        <ecNumber evidence="3">4.1.1.39</ecNumber>
    </recommendedName>
</protein>
<dbReference type="SUPFAM" id="SSF54966">
    <property type="entry name" value="RuBisCO, large subunit, small (N-terminal) domain"/>
    <property type="match status" value="1"/>
</dbReference>
<feature type="domain" description="Ribulose bisphosphate carboxylase large subunit ferrodoxin-like N-terminal" evidence="16">
    <location>
        <begin position="22"/>
        <end position="56"/>
    </location>
</feature>
<evidence type="ECO:0000256" key="6">
    <source>
        <dbReference type="ARBA" id="ARBA00022531"/>
    </source>
</evidence>
<evidence type="ECO:0000256" key="12">
    <source>
        <dbReference type="ARBA" id="ARBA00023239"/>
    </source>
</evidence>
<proteinExistence type="inferred from homology"/>
<evidence type="ECO:0000256" key="5">
    <source>
        <dbReference type="ARBA" id="ARBA00022528"/>
    </source>
</evidence>
<keyword evidence="9" id="KW-0560">Oxidoreductase</keyword>
<keyword evidence="13" id="KW-0120">Carbon dioxide fixation</keyword>
<gene>
    <name evidence="17" type="ORF">LLUT_LOCUS9099</name>
</gene>
<evidence type="ECO:0000256" key="3">
    <source>
        <dbReference type="ARBA" id="ARBA00012287"/>
    </source>
</evidence>
<evidence type="ECO:0000256" key="1">
    <source>
        <dbReference type="ARBA" id="ARBA00004229"/>
    </source>
</evidence>
<keyword evidence="12" id="KW-0456">Lyase</keyword>
<keyword evidence="10" id="KW-0503">Monooxygenase</keyword>
<evidence type="ECO:0000256" key="4">
    <source>
        <dbReference type="ARBA" id="ARBA00017725"/>
    </source>
</evidence>
<keyword evidence="5" id="KW-0150">Chloroplast</keyword>
<keyword evidence="6" id="KW-0602">Photosynthesis</keyword>
<keyword evidence="18" id="KW-1185">Reference proteome</keyword>
<evidence type="ECO:0000256" key="13">
    <source>
        <dbReference type="ARBA" id="ARBA00023300"/>
    </source>
</evidence>
<evidence type="ECO:0000256" key="10">
    <source>
        <dbReference type="ARBA" id="ARBA00023033"/>
    </source>
</evidence>
<dbReference type="EMBL" id="CAXHTB010000006">
    <property type="protein sequence ID" value="CAL0308039.1"/>
    <property type="molecule type" value="Genomic_DNA"/>
</dbReference>
<dbReference type="Pfam" id="PF02788">
    <property type="entry name" value="RuBisCO_large_N"/>
    <property type="match status" value="1"/>
</dbReference>
<evidence type="ECO:0000259" key="16">
    <source>
        <dbReference type="Pfam" id="PF02788"/>
    </source>
</evidence>
<organism evidence="17 18">
    <name type="scientific">Lupinus luteus</name>
    <name type="common">European yellow lupine</name>
    <dbReference type="NCBI Taxonomy" id="3873"/>
    <lineage>
        <taxon>Eukaryota</taxon>
        <taxon>Viridiplantae</taxon>
        <taxon>Streptophyta</taxon>
        <taxon>Embryophyta</taxon>
        <taxon>Tracheophyta</taxon>
        <taxon>Spermatophyta</taxon>
        <taxon>Magnoliopsida</taxon>
        <taxon>eudicotyledons</taxon>
        <taxon>Gunneridae</taxon>
        <taxon>Pentapetalae</taxon>
        <taxon>rosids</taxon>
        <taxon>fabids</taxon>
        <taxon>Fabales</taxon>
        <taxon>Fabaceae</taxon>
        <taxon>Papilionoideae</taxon>
        <taxon>50 kb inversion clade</taxon>
        <taxon>genistoids sensu lato</taxon>
        <taxon>core genistoids</taxon>
        <taxon>Genisteae</taxon>
        <taxon>Lupinus</taxon>
    </lineage>
</organism>
<keyword evidence="8" id="KW-0934">Plastid</keyword>
<evidence type="ECO:0000256" key="14">
    <source>
        <dbReference type="ARBA" id="ARBA00048059"/>
    </source>
</evidence>
<dbReference type="AlphaFoldDB" id="A0AAV1WG75"/>
<accession>A0AAV1WG75</accession>
<dbReference type="InterPro" id="IPR017443">
    <property type="entry name" value="RuBisCO_lsu_fd_N"/>
</dbReference>
<keyword evidence="7" id="KW-0113">Calvin cycle</keyword>
<evidence type="ECO:0000256" key="2">
    <source>
        <dbReference type="ARBA" id="ARBA00006204"/>
    </source>
</evidence>
<evidence type="ECO:0000256" key="8">
    <source>
        <dbReference type="ARBA" id="ARBA00022640"/>
    </source>
</evidence>
<sequence>MDERRWVRQNNRVPIGFPMSVERLAAFRVTPQPRVLPEEAGVAVAAESSTGTWTTV</sequence>
<dbReference type="InterPro" id="IPR036422">
    <property type="entry name" value="RuBisCO_lsu_N_sf"/>
</dbReference>
<comment type="catalytic activity">
    <reaction evidence="14">
        <text>D-ribulose 1,5-bisphosphate + O2 = 2-phosphoglycolate + (2R)-3-phosphoglycerate + 2 H(+)</text>
        <dbReference type="Rhea" id="RHEA:36631"/>
        <dbReference type="ChEBI" id="CHEBI:15378"/>
        <dbReference type="ChEBI" id="CHEBI:15379"/>
        <dbReference type="ChEBI" id="CHEBI:57870"/>
        <dbReference type="ChEBI" id="CHEBI:58033"/>
        <dbReference type="ChEBI" id="CHEBI:58272"/>
    </reaction>
</comment>
<dbReference type="EC" id="4.1.1.39" evidence="3"/>
<evidence type="ECO:0000256" key="7">
    <source>
        <dbReference type="ARBA" id="ARBA00022567"/>
    </source>
</evidence>
<keyword evidence="11" id="KW-0601">Photorespiration</keyword>
<evidence type="ECO:0000313" key="17">
    <source>
        <dbReference type="EMBL" id="CAL0308039.1"/>
    </source>
</evidence>
<dbReference type="GO" id="GO:0009507">
    <property type="term" value="C:chloroplast"/>
    <property type="evidence" value="ECO:0007669"/>
    <property type="project" value="UniProtKB-SubCell"/>
</dbReference>
<comment type="subcellular location">
    <subcellularLocation>
        <location evidence="1">Plastid</location>
        <location evidence="1">Chloroplast</location>
    </subcellularLocation>
</comment>
<comment type="catalytic activity">
    <reaction evidence="15">
        <text>2 (2R)-3-phosphoglycerate + 2 H(+) = D-ribulose 1,5-bisphosphate + CO2 + H2O</text>
        <dbReference type="Rhea" id="RHEA:23124"/>
        <dbReference type="ChEBI" id="CHEBI:15377"/>
        <dbReference type="ChEBI" id="CHEBI:15378"/>
        <dbReference type="ChEBI" id="CHEBI:16526"/>
        <dbReference type="ChEBI" id="CHEBI:57870"/>
        <dbReference type="ChEBI" id="CHEBI:58272"/>
        <dbReference type="EC" id="4.1.1.39"/>
    </reaction>
</comment>
<evidence type="ECO:0000256" key="9">
    <source>
        <dbReference type="ARBA" id="ARBA00023002"/>
    </source>
</evidence>
<reference evidence="17 18" key="1">
    <citation type="submission" date="2024-03" db="EMBL/GenBank/DDBJ databases">
        <authorList>
            <person name="Martinez-Hernandez J."/>
        </authorList>
    </citation>
    <scope>NUCLEOTIDE SEQUENCE [LARGE SCALE GENOMIC DNA]</scope>
</reference>
<evidence type="ECO:0000256" key="15">
    <source>
        <dbReference type="ARBA" id="ARBA00049469"/>
    </source>
</evidence>
<dbReference type="GO" id="GO:0009853">
    <property type="term" value="P:photorespiration"/>
    <property type="evidence" value="ECO:0007669"/>
    <property type="project" value="UniProtKB-KW"/>
</dbReference>
<dbReference type="GO" id="GO:0016984">
    <property type="term" value="F:ribulose-bisphosphate carboxylase activity"/>
    <property type="evidence" value="ECO:0007669"/>
    <property type="project" value="UniProtKB-EC"/>
</dbReference>
<evidence type="ECO:0000313" key="18">
    <source>
        <dbReference type="Proteomes" id="UP001497480"/>
    </source>
</evidence>